<gene>
    <name evidence="5" type="ORF">GCM10009096_30840</name>
</gene>
<dbReference type="InterPro" id="IPR016163">
    <property type="entry name" value="Ald_DH_C"/>
</dbReference>
<reference evidence="5 6" key="1">
    <citation type="journal article" date="2019" name="Int. J. Syst. Evol. Microbiol.">
        <title>The Global Catalogue of Microorganisms (GCM) 10K type strain sequencing project: providing services to taxonomists for standard genome sequencing and annotation.</title>
        <authorList>
            <consortium name="The Broad Institute Genomics Platform"/>
            <consortium name="The Broad Institute Genome Sequencing Center for Infectious Disease"/>
            <person name="Wu L."/>
            <person name="Ma J."/>
        </authorList>
    </citation>
    <scope>NUCLEOTIDE SEQUENCE [LARGE SCALE GENOMIC DNA]</scope>
    <source>
        <strain evidence="5 6">JCM 14162</strain>
    </source>
</reference>
<keyword evidence="1 3" id="KW-0560">Oxidoreductase</keyword>
<comment type="similarity">
    <text evidence="3">Belongs to the aldehyde dehydrogenase family.</text>
</comment>
<dbReference type="InterPro" id="IPR015590">
    <property type="entry name" value="Aldehyde_DH_dom"/>
</dbReference>
<dbReference type="Pfam" id="PF00171">
    <property type="entry name" value="Aldedh"/>
    <property type="match status" value="1"/>
</dbReference>
<dbReference type="Gene3D" id="3.40.309.10">
    <property type="entry name" value="Aldehyde Dehydrogenase, Chain A, domain 2"/>
    <property type="match status" value="1"/>
</dbReference>
<dbReference type="InterPro" id="IPR029510">
    <property type="entry name" value="Ald_DH_CS_GLU"/>
</dbReference>
<dbReference type="SUPFAM" id="SSF53720">
    <property type="entry name" value="ALDH-like"/>
    <property type="match status" value="1"/>
</dbReference>
<dbReference type="PROSITE" id="PS00687">
    <property type="entry name" value="ALDEHYDE_DEHYDR_GLU"/>
    <property type="match status" value="1"/>
</dbReference>
<sequence length="473" mass="49879">MKIRNPRTGKTDYEIAPLSGETVTDIAQQLRAAQTGWAAKTPEERGAILLQWADAIEVNLGTIIPALTNDTGRGGISKIEAAGVPGQIRRWARTAPQLIAEGQPADQPTSVPTITTSTELVPYQLAGVISPWNFPMTLALIDAIPALMAGSAVLIKPSEVTPRFIKPLMATVEQIPELAAVLSIIEGDGKTGAAMIDQVDYVCFTGSVATGWKVGESAAQAFIPASLELGGKDPMIVLASADPETAAATALRASIVNTGQACQSIERVYVAREIAEPFLASLTAQAEAVALNYPDINKGHIGPFIFEKQAEIAQNQIDDAVRKGAKLVTGGAVENLGGGLYLRPTILTDVPPDSNIIREENFGPVIPVVIYDQIEEAIAQANDSIFGLSAAVVGGSVTEAEQIASHLKAGAVSINDGSLTSMVWEAEKSSFGYSGLGASRMGASGLMRFFRKRVLIRQSGEAARIEAFAEENF</sequence>
<dbReference type="PANTHER" id="PTHR11699">
    <property type="entry name" value="ALDEHYDE DEHYDROGENASE-RELATED"/>
    <property type="match status" value="1"/>
</dbReference>
<evidence type="ECO:0000256" key="2">
    <source>
        <dbReference type="PROSITE-ProRule" id="PRU10007"/>
    </source>
</evidence>
<dbReference type="CDD" id="cd07099">
    <property type="entry name" value="ALDH_DDALDH"/>
    <property type="match status" value="1"/>
</dbReference>
<name>A0ABN1AXI7_9SPHN</name>
<dbReference type="RefSeq" id="WP_229955611.1">
    <property type="nucleotide sequence ID" value="NZ_BAAAEM010000003.1"/>
</dbReference>
<dbReference type="InterPro" id="IPR016161">
    <property type="entry name" value="Ald_DH/histidinol_DH"/>
</dbReference>
<dbReference type="InterPro" id="IPR016162">
    <property type="entry name" value="Ald_DH_N"/>
</dbReference>
<feature type="domain" description="Aldehyde dehydrogenase" evidence="4">
    <location>
        <begin position="2"/>
        <end position="451"/>
    </location>
</feature>
<evidence type="ECO:0000256" key="3">
    <source>
        <dbReference type="RuleBase" id="RU003345"/>
    </source>
</evidence>
<protein>
    <submittedName>
        <fullName evidence="5">Aldehyde dehydrogenase family protein</fullName>
    </submittedName>
</protein>
<proteinExistence type="inferred from homology"/>
<evidence type="ECO:0000256" key="1">
    <source>
        <dbReference type="ARBA" id="ARBA00023002"/>
    </source>
</evidence>
<feature type="active site" evidence="2">
    <location>
        <position position="228"/>
    </location>
</feature>
<accession>A0ABN1AXI7</accession>
<evidence type="ECO:0000313" key="5">
    <source>
        <dbReference type="EMBL" id="GAA0485910.1"/>
    </source>
</evidence>
<evidence type="ECO:0000313" key="6">
    <source>
        <dbReference type="Proteomes" id="UP001500713"/>
    </source>
</evidence>
<dbReference type="Gene3D" id="3.40.605.10">
    <property type="entry name" value="Aldehyde Dehydrogenase, Chain A, domain 1"/>
    <property type="match status" value="1"/>
</dbReference>
<organism evidence="5 6">
    <name type="scientific">Parasphingorhabdus litoris</name>
    <dbReference type="NCBI Taxonomy" id="394733"/>
    <lineage>
        <taxon>Bacteria</taxon>
        <taxon>Pseudomonadati</taxon>
        <taxon>Pseudomonadota</taxon>
        <taxon>Alphaproteobacteria</taxon>
        <taxon>Sphingomonadales</taxon>
        <taxon>Sphingomonadaceae</taxon>
        <taxon>Parasphingorhabdus</taxon>
    </lineage>
</organism>
<comment type="caution">
    <text evidence="5">The sequence shown here is derived from an EMBL/GenBank/DDBJ whole genome shotgun (WGS) entry which is preliminary data.</text>
</comment>
<evidence type="ECO:0000259" key="4">
    <source>
        <dbReference type="Pfam" id="PF00171"/>
    </source>
</evidence>
<dbReference type="EMBL" id="BAAAEM010000003">
    <property type="protein sequence ID" value="GAA0485910.1"/>
    <property type="molecule type" value="Genomic_DNA"/>
</dbReference>
<dbReference type="Proteomes" id="UP001500713">
    <property type="component" value="Unassembled WGS sequence"/>
</dbReference>
<keyword evidence="6" id="KW-1185">Reference proteome</keyword>